<feature type="region of interest" description="Disordered" evidence="2">
    <location>
        <begin position="258"/>
        <end position="355"/>
    </location>
</feature>
<evidence type="ECO:0000313" key="5">
    <source>
        <dbReference type="EMBL" id="PRO65825.1"/>
    </source>
</evidence>
<evidence type="ECO:0000256" key="3">
    <source>
        <dbReference type="SAM" id="SignalP"/>
    </source>
</evidence>
<dbReference type="EMBL" id="PVNS01000006">
    <property type="protein sequence ID" value="PRO65825.1"/>
    <property type="molecule type" value="Genomic_DNA"/>
</dbReference>
<dbReference type="PANTHER" id="PTHR43308:SF5">
    <property type="entry name" value="S-LAYER PROTEIN _ PEPTIDOGLYCAN ENDO-BETA-N-ACETYLGLUCOSAMINIDASE"/>
    <property type="match status" value="1"/>
</dbReference>
<reference evidence="5 6" key="1">
    <citation type="submission" date="2018-03" db="EMBL/GenBank/DDBJ databases">
        <title>Bacillus urumqiensis sp. nov., a moderately haloalkaliphilic bacterium isolated from a salt lake.</title>
        <authorList>
            <person name="Zhao B."/>
            <person name="Liao Z."/>
        </authorList>
    </citation>
    <scope>NUCLEOTIDE SEQUENCE [LARGE SCALE GENOMIC DNA]</scope>
    <source>
        <strain evidence="5 6">BZ-SZ-XJ18</strain>
    </source>
</reference>
<evidence type="ECO:0000256" key="2">
    <source>
        <dbReference type="SAM" id="MobiDB-lite"/>
    </source>
</evidence>
<evidence type="ECO:0000313" key="6">
    <source>
        <dbReference type="Proteomes" id="UP000243650"/>
    </source>
</evidence>
<dbReference type="InterPro" id="IPR001119">
    <property type="entry name" value="SLH_dom"/>
</dbReference>
<protein>
    <recommendedName>
        <fullName evidence="4">SLH domain-containing protein</fullName>
    </recommendedName>
</protein>
<dbReference type="PROSITE" id="PS51272">
    <property type="entry name" value="SLH"/>
    <property type="match status" value="3"/>
</dbReference>
<dbReference type="Pfam" id="PF00395">
    <property type="entry name" value="SLH"/>
    <property type="match status" value="3"/>
</dbReference>
<sequence>MRKYPLSKKATATALAVTMALTPFTAFNPAADGEAATVHAAEYEEVDYDTIEDVIDAAMEVYEEFLQNLDTDAEAELAQIGTNIVNYQTDNDWSNLLDETLVAELNEESGQSGDFVEDVLQDLIIIIHEASNQNSEQVEAQMENFANNDRYQEGIANIINSRTDSTVTISDIASMISYLQNELAENPPTANDNPKEYIQNLLEGNETYAAMKEAWNSYENADFDEAVSSFSNVLFADVDQNELFLLFADAARYVLETPEEEKDDQDSGDDSGSDDGSDDSDQESDDEEEDDSDDGDSGVVTPPPSSGDDDDEDEDVEEEDPSDEDDDTDSDDEDDVLDEDESEVDETEDEVTVGSEDVEVERVANEETGEVTNRVRVNEERLEETLNRATAVESVVFNVDTEEGVQSEVTIPTRAVDSIARRNPDAKIVVNTQAGSYNVPVSQINDGAVRRALGFNEDDEIEVDLRINRSEDTGGVTERNNLNRRSDVVEFKVRVRSGESTTELNNFSSWIERGINLQTEEDETLENLVAVRLNDDGTFTPVSTKTDGNRVTFRSYNNSKYTVVENAVSFSDVPAAIWYEGPVTKLASQYIFEGFPNGEFRPGEHTTRAEFAAVLTRGLGLNSGESYSNEFTDVTGSEWFSDELMAVLNYRLVGGYPNNEFRPNETITRQEASVMIQRAMDLVGVEFESDADRSYLDYADSDDVAPYARGSVNIATRSGLMEGRPNNQFAPRDNITRAEITALLDRFLQKSDFIN</sequence>
<accession>A0A2P6MHQ0</accession>
<dbReference type="AlphaFoldDB" id="A0A2P6MHQ0"/>
<name>A0A2P6MHQ0_ALKUR</name>
<evidence type="ECO:0000256" key="1">
    <source>
        <dbReference type="ARBA" id="ARBA00022729"/>
    </source>
</evidence>
<dbReference type="Proteomes" id="UP000243650">
    <property type="component" value="Unassembled WGS sequence"/>
</dbReference>
<feature type="signal peptide" evidence="3">
    <location>
        <begin position="1"/>
        <end position="30"/>
    </location>
</feature>
<comment type="caution">
    <text evidence="5">The sequence shown here is derived from an EMBL/GenBank/DDBJ whole genome shotgun (WGS) entry which is preliminary data.</text>
</comment>
<feature type="domain" description="SLH" evidence="4">
    <location>
        <begin position="566"/>
        <end position="629"/>
    </location>
</feature>
<organism evidence="5 6">
    <name type="scientific">Alkalicoccus urumqiensis</name>
    <name type="common">Bacillus urumqiensis</name>
    <dbReference type="NCBI Taxonomy" id="1548213"/>
    <lineage>
        <taxon>Bacteria</taxon>
        <taxon>Bacillati</taxon>
        <taxon>Bacillota</taxon>
        <taxon>Bacilli</taxon>
        <taxon>Bacillales</taxon>
        <taxon>Bacillaceae</taxon>
        <taxon>Alkalicoccus</taxon>
    </lineage>
</organism>
<dbReference type="PANTHER" id="PTHR43308">
    <property type="entry name" value="OUTER MEMBRANE PROTEIN ALPHA-RELATED"/>
    <property type="match status" value="1"/>
</dbReference>
<keyword evidence="1 3" id="KW-0732">Signal</keyword>
<proteinExistence type="predicted"/>
<feature type="compositionally biased region" description="Acidic residues" evidence="2">
    <location>
        <begin position="258"/>
        <end position="296"/>
    </location>
</feature>
<gene>
    <name evidence="5" type="ORF">C6I21_07970</name>
</gene>
<dbReference type="RefSeq" id="WP_105958921.1">
    <property type="nucleotide sequence ID" value="NZ_PVNS01000006.1"/>
</dbReference>
<dbReference type="InterPro" id="IPR051465">
    <property type="entry name" value="Cell_Envelope_Struct_Comp"/>
</dbReference>
<feature type="chain" id="PRO_5038981437" description="SLH domain-containing protein" evidence="3">
    <location>
        <begin position="31"/>
        <end position="755"/>
    </location>
</feature>
<keyword evidence="6" id="KW-1185">Reference proteome</keyword>
<dbReference type="OrthoDB" id="663332at2"/>
<feature type="domain" description="SLH" evidence="4">
    <location>
        <begin position="695"/>
        <end position="755"/>
    </location>
</feature>
<feature type="compositionally biased region" description="Acidic residues" evidence="2">
    <location>
        <begin position="307"/>
        <end position="355"/>
    </location>
</feature>
<evidence type="ECO:0000259" key="4">
    <source>
        <dbReference type="PROSITE" id="PS51272"/>
    </source>
</evidence>
<feature type="domain" description="SLH" evidence="4">
    <location>
        <begin position="630"/>
        <end position="690"/>
    </location>
</feature>